<evidence type="ECO:0000313" key="4">
    <source>
        <dbReference type="EMBL" id="MCP2367296.1"/>
    </source>
</evidence>
<dbReference type="SUPFAM" id="SSF51735">
    <property type="entry name" value="NAD(P)-binding Rossmann-fold domains"/>
    <property type="match status" value="1"/>
</dbReference>
<dbReference type="NCBIfam" id="TIGR02817">
    <property type="entry name" value="adh_fam_1"/>
    <property type="match status" value="1"/>
</dbReference>
<keyword evidence="2" id="KW-0560">Oxidoreductase</keyword>
<keyword evidence="2" id="KW-0862">Zinc</keyword>
<protein>
    <recommendedName>
        <fullName evidence="2">Zinc-type alcohol dehydrogenase-like protein</fullName>
    </recommendedName>
</protein>
<dbReference type="Proteomes" id="UP000199482">
    <property type="component" value="Chromosome I"/>
</dbReference>
<evidence type="ECO:0000259" key="3">
    <source>
        <dbReference type="SMART" id="SM00829"/>
    </source>
</evidence>
<name>A0A1H1ZW26_9MICO</name>
<dbReference type="GO" id="GO:0008270">
    <property type="term" value="F:zinc ion binding"/>
    <property type="evidence" value="ECO:0007669"/>
    <property type="project" value="InterPro"/>
</dbReference>
<dbReference type="PANTHER" id="PTHR44154">
    <property type="entry name" value="QUINONE OXIDOREDUCTASE"/>
    <property type="match status" value="1"/>
</dbReference>
<dbReference type="SUPFAM" id="SSF50129">
    <property type="entry name" value="GroES-like"/>
    <property type="match status" value="1"/>
</dbReference>
<dbReference type="SMART" id="SM00829">
    <property type="entry name" value="PKS_ER"/>
    <property type="match status" value="1"/>
</dbReference>
<dbReference type="Pfam" id="PF13602">
    <property type="entry name" value="ADH_zinc_N_2"/>
    <property type="match status" value="1"/>
</dbReference>
<dbReference type="AlphaFoldDB" id="A0A1H1ZW26"/>
<sequence>MTRLPNTMHAVAATGSVSLDDERAFADVELPLPELRPRDVLVEVAAVSVNPVDLKTRGRRAADAPPVVLGYDAAGTVVAVGPEVTLFAPGDEVFHAGVINRPGTNAEYHAVDERLVGRKPANLSMADAAAMPLTTITAWESLFDRLRLTAESEGTLLAVAAAGGVGSILIQLATTLTGVTVIGTASRPESQEWVRDMGAQHVVDHHGDLAAAVRAIAPDGIDHVFTPSTVGRLPVYADLLRPFGQVVAIDEDPDMDPVVLKSKSIALLWESMFTRGVFETPDMIRQHELLDEAAALFESGRLRTTLTRETAGIDAAGLREAHALVASGRSIGKVVLTR</sequence>
<dbReference type="InterPro" id="IPR013154">
    <property type="entry name" value="ADH-like_N"/>
</dbReference>
<dbReference type="Pfam" id="PF08240">
    <property type="entry name" value="ADH_N"/>
    <property type="match status" value="1"/>
</dbReference>
<dbReference type="InterPro" id="IPR036291">
    <property type="entry name" value="NAD(P)-bd_dom_sf"/>
</dbReference>
<keyword evidence="1" id="KW-0521">NADP</keyword>
<dbReference type="EMBL" id="LT629755">
    <property type="protein sequence ID" value="SDT37767.1"/>
    <property type="molecule type" value="Genomic_DNA"/>
</dbReference>
<dbReference type="CDD" id="cd08252">
    <property type="entry name" value="AL_MDR"/>
    <property type="match status" value="1"/>
</dbReference>
<dbReference type="GO" id="GO:0016491">
    <property type="term" value="F:oxidoreductase activity"/>
    <property type="evidence" value="ECO:0007669"/>
    <property type="project" value="UniProtKB-KW"/>
</dbReference>
<dbReference type="Gene3D" id="3.90.180.10">
    <property type="entry name" value="Medium-chain alcohol dehydrogenases, catalytic domain"/>
    <property type="match status" value="1"/>
</dbReference>
<keyword evidence="2" id="KW-0479">Metal-binding</keyword>
<comment type="similarity">
    <text evidence="2">Belongs to the zinc-containing alcohol dehydrogenase family. Quinone oxidoreductase subfamily.</text>
</comment>
<dbReference type="InterPro" id="IPR020843">
    <property type="entry name" value="ER"/>
</dbReference>
<gene>
    <name evidence="4" type="ORF">BCL57_001450</name>
    <name evidence="5" type="ORF">SAMN04489721_3374</name>
</gene>
<dbReference type="Gene3D" id="3.40.50.720">
    <property type="entry name" value="NAD(P)-binding Rossmann-like Domain"/>
    <property type="match status" value="1"/>
</dbReference>
<reference evidence="4" key="3">
    <citation type="submission" date="2022-06" db="EMBL/GenBank/DDBJ databases">
        <title>Genomic Encyclopedia of Type Strains, Phase III (KMG-III): the genomes of soil and plant-associated and newly described type strains.</title>
        <authorList>
            <person name="Whitman W."/>
        </authorList>
    </citation>
    <scope>NUCLEOTIDE SEQUENCE</scope>
    <source>
        <strain evidence="4">CPCC 202695</strain>
    </source>
</reference>
<evidence type="ECO:0000313" key="5">
    <source>
        <dbReference type="EMBL" id="SDT37767.1"/>
    </source>
</evidence>
<evidence type="ECO:0000256" key="2">
    <source>
        <dbReference type="RuleBase" id="RU364000"/>
    </source>
</evidence>
<organism evidence="5 6">
    <name type="scientific">Agromyces flavus</name>
    <dbReference type="NCBI Taxonomy" id="589382"/>
    <lineage>
        <taxon>Bacteria</taxon>
        <taxon>Bacillati</taxon>
        <taxon>Actinomycetota</taxon>
        <taxon>Actinomycetes</taxon>
        <taxon>Micrococcales</taxon>
        <taxon>Microbacteriaceae</taxon>
        <taxon>Agromyces</taxon>
    </lineage>
</organism>
<reference evidence="6" key="1">
    <citation type="submission" date="2016-10" db="EMBL/GenBank/DDBJ databases">
        <authorList>
            <person name="Varghese N."/>
            <person name="Submissions S."/>
        </authorList>
    </citation>
    <scope>NUCLEOTIDE SEQUENCE [LARGE SCALE GENOMIC DNA]</scope>
    <source>
        <strain evidence="6">CPCC 202695</strain>
    </source>
</reference>
<reference evidence="5" key="2">
    <citation type="submission" date="2016-10" db="EMBL/GenBank/DDBJ databases">
        <authorList>
            <person name="de Groot N.N."/>
        </authorList>
    </citation>
    <scope>NUCLEOTIDE SEQUENCE [LARGE SCALE GENOMIC DNA]</scope>
    <source>
        <strain evidence="5">CPCC 202695</strain>
    </source>
</reference>
<dbReference type="STRING" id="589382.SAMN04489721_3374"/>
<dbReference type="InterPro" id="IPR011032">
    <property type="entry name" value="GroES-like_sf"/>
</dbReference>
<dbReference type="PANTHER" id="PTHR44154:SF1">
    <property type="entry name" value="QUINONE OXIDOREDUCTASE"/>
    <property type="match status" value="1"/>
</dbReference>
<dbReference type="EMBL" id="SODL02000002">
    <property type="protein sequence ID" value="MCP2367296.1"/>
    <property type="molecule type" value="Genomic_DNA"/>
</dbReference>
<dbReference type="InterPro" id="IPR051603">
    <property type="entry name" value="Zinc-ADH_QOR/CCCR"/>
</dbReference>
<dbReference type="InterPro" id="IPR014182">
    <property type="entry name" value="ADH_Zn_typ-1"/>
</dbReference>
<keyword evidence="7" id="KW-1185">Reference proteome</keyword>
<evidence type="ECO:0000313" key="6">
    <source>
        <dbReference type="Proteomes" id="UP000199482"/>
    </source>
</evidence>
<evidence type="ECO:0000256" key="1">
    <source>
        <dbReference type="ARBA" id="ARBA00022857"/>
    </source>
</evidence>
<accession>A0A1H1ZW26</accession>
<evidence type="ECO:0000313" key="7">
    <source>
        <dbReference type="Proteomes" id="UP000893823"/>
    </source>
</evidence>
<proteinExistence type="inferred from homology"/>
<dbReference type="RefSeq" id="WP_166670899.1">
    <property type="nucleotide sequence ID" value="NZ_BMDN01000002.1"/>
</dbReference>
<feature type="domain" description="Enoyl reductase (ER)" evidence="3">
    <location>
        <begin position="18"/>
        <end position="336"/>
    </location>
</feature>
<dbReference type="Proteomes" id="UP000893823">
    <property type="component" value="Unassembled WGS sequence"/>
</dbReference>